<evidence type="ECO:0000256" key="3">
    <source>
        <dbReference type="ARBA" id="ARBA00022692"/>
    </source>
</evidence>
<accession>A0A067R4F2</accession>
<feature type="transmembrane region" description="Helical" evidence="7">
    <location>
        <begin position="212"/>
        <end position="232"/>
    </location>
</feature>
<feature type="transmembrane region" description="Helical" evidence="7">
    <location>
        <begin position="479"/>
        <end position="503"/>
    </location>
</feature>
<dbReference type="FunCoup" id="A0A067R4F2">
    <property type="interactions" value="234"/>
</dbReference>
<feature type="transmembrane region" description="Helical" evidence="7">
    <location>
        <begin position="307"/>
        <end position="328"/>
    </location>
</feature>
<dbReference type="GO" id="GO:0022857">
    <property type="term" value="F:transmembrane transporter activity"/>
    <property type="evidence" value="ECO:0007669"/>
    <property type="project" value="UniProtKB-UniRule"/>
</dbReference>
<dbReference type="InterPro" id="IPR007603">
    <property type="entry name" value="Choline_transptr-like"/>
</dbReference>
<keyword evidence="4 7" id="KW-1133">Transmembrane helix</keyword>
<dbReference type="Pfam" id="PF04515">
    <property type="entry name" value="Choline_transpo"/>
    <property type="match status" value="2"/>
</dbReference>
<feature type="transmembrane region" description="Helical" evidence="7">
    <location>
        <begin position="239"/>
        <end position="260"/>
    </location>
</feature>
<organism evidence="8 9">
    <name type="scientific">Zootermopsis nevadensis</name>
    <name type="common">Dampwood termite</name>
    <dbReference type="NCBI Taxonomy" id="136037"/>
    <lineage>
        <taxon>Eukaryota</taxon>
        <taxon>Metazoa</taxon>
        <taxon>Ecdysozoa</taxon>
        <taxon>Arthropoda</taxon>
        <taxon>Hexapoda</taxon>
        <taxon>Insecta</taxon>
        <taxon>Pterygota</taxon>
        <taxon>Neoptera</taxon>
        <taxon>Polyneoptera</taxon>
        <taxon>Dictyoptera</taxon>
        <taxon>Blattodea</taxon>
        <taxon>Blattoidea</taxon>
        <taxon>Termitoidae</taxon>
        <taxon>Termopsidae</taxon>
        <taxon>Zootermopsis</taxon>
    </lineage>
</organism>
<reference evidence="8 9" key="1">
    <citation type="journal article" date="2014" name="Nat. Commun.">
        <title>Molecular traces of alternative social organization in a termite genome.</title>
        <authorList>
            <person name="Terrapon N."/>
            <person name="Li C."/>
            <person name="Robertson H.M."/>
            <person name="Ji L."/>
            <person name="Meng X."/>
            <person name="Booth W."/>
            <person name="Chen Z."/>
            <person name="Childers C.P."/>
            <person name="Glastad K.M."/>
            <person name="Gokhale K."/>
            <person name="Gowin J."/>
            <person name="Gronenberg W."/>
            <person name="Hermansen R.A."/>
            <person name="Hu H."/>
            <person name="Hunt B.G."/>
            <person name="Huylmans A.K."/>
            <person name="Khalil S.M."/>
            <person name="Mitchell R.D."/>
            <person name="Munoz-Torres M.C."/>
            <person name="Mustard J.A."/>
            <person name="Pan H."/>
            <person name="Reese J.T."/>
            <person name="Scharf M.E."/>
            <person name="Sun F."/>
            <person name="Vogel H."/>
            <person name="Xiao J."/>
            <person name="Yang W."/>
            <person name="Yang Z."/>
            <person name="Yang Z."/>
            <person name="Zhou J."/>
            <person name="Zhu J."/>
            <person name="Brent C.S."/>
            <person name="Elsik C.G."/>
            <person name="Goodisman M.A."/>
            <person name="Liberles D.A."/>
            <person name="Roe R.M."/>
            <person name="Vargo E.L."/>
            <person name="Vilcinskas A."/>
            <person name="Wang J."/>
            <person name="Bornberg-Bauer E."/>
            <person name="Korb J."/>
            <person name="Zhang G."/>
            <person name="Liebig J."/>
        </authorList>
    </citation>
    <scope>NUCLEOTIDE SEQUENCE [LARGE SCALE GENOMIC DNA]</scope>
    <source>
        <tissue evidence="8">Whole organism</tissue>
    </source>
</reference>
<keyword evidence="9" id="KW-1185">Reference proteome</keyword>
<keyword evidence="3 7" id="KW-0812">Transmembrane</keyword>
<evidence type="ECO:0000256" key="1">
    <source>
        <dbReference type="ARBA" id="ARBA00004141"/>
    </source>
</evidence>
<comment type="similarity">
    <text evidence="2 7">Belongs to the CTL (choline transporter-like) family.</text>
</comment>
<dbReference type="OMA" id="DAFWCAF"/>
<evidence type="ECO:0000313" key="9">
    <source>
        <dbReference type="Proteomes" id="UP000027135"/>
    </source>
</evidence>
<dbReference type="InParanoid" id="A0A067R4F2"/>
<protein>
    <recommendedName>
        <fullName evidence="7">Choline transporter-like protein</fullName>
    </recommendedName>
</protein>
<sequence>GECLKYDPTFKGPLHKRSCTDVICLLLFIFFIAAWIAVGTYAFMHGDPARLLTPTDSEGRRCGLDVEVRNKPSLFYFDLTKCAVQNSIINGCPTPQVCVEKCPTINFAFITEVNDWTSKMICKEGVTLGDRSDAEKKINANQCAGYYLQSKEVYGRCLPGTIDTLSEELQEVLNKTQGELEDVLVGQSGVINIVAQAKELGQKIVQDLSDSWPFIIGGLVLAMLLCLVYIVLMRWFAGVMVWLSLVGVIALLSYCCYASYVKYDEMKTAEESANSNAVQENSRHSRSNLFKPVEEELNEILAMKDTWLAFLIISAIILVVVLLLLIFLRSRIRIAIALIKEASKWAGFTEMIYLIISWCSHMLVKMSYISVATLEPNTVVECIMCFLCLLQTGDKCDPFTFAACSQLCHTAVCQFFNYEKENYVNYLHAFNIFGIFWGLFFVSALGEIILAATFATWYWTFNKSDVPFFVLTVSIGRTLRYHLGTIAFGSLILAICRLIRVILEYINHKLKKYDNAFVKAIMCCLRCFFWCLEKFIKFINKNAYIMCAIHGKNFCRSAKDAFNLLMRNVIRVFVLDKVKYTDYVQVPMLNYSIVPVLIIGFGTYFIATIFFGVYEMAVDTLFLCFLEDCERNDGSREKPYFMSKNLMNILHKKNK</sequence>
<evidence type="ECO:0000256" key="6">
    <source>
        <dbReference type="ARBA" id="ARBA00023180"/>
    </source>
</evidence>
<dbReference type="Proteomes" id="UP000027135">
    <property type="component" value="Unassembled WGS sequence"/>
</dbReference>
<keyword evidence="5 7" id="KW-0472">Membrane</keyword>
<dbReference type="EMBL" id="KK852703">
    <property type="protein sequence ID" value="KDR18085.1"/>
    <property type="molecule type" value="Genomic_DNA"/>
</dbReference>
<comment type="subcellular location">
    <subcellularLocation>
        <location evidence="7">Cell membrane</location>
        <topology evidence="7">Multi-pass membrane protein</topology>
    </subcellularLocation>
    <subcellularLocation>
        <location evidence="1">Membrane</location>
        <topology evidence="1">Multi-pass membrane protein</topology>
    </subcellularLocation>
</comment>
<dbReference type="AlphaFoldDB" id="A0A067R4F2"/>
<proteinExistence type="inferred from homology"/>
<dbReference type="eggNOG" id="KOG1362">
    <property type="taxonomic scope" value="Eukaryota"/>
</dbReference>
<dbReference type="GO" id="GO:0005886">
    <property type="term" value="C:plasma membrane"/>
    <property type="evidence" value="ECO:0007669"/>
    <property type="project" value="UniProtKB-SubCell"/>
</dbReference>
<evidence type="ECO:0000256" key="5">
    <source>
        <dbReference type="ARBA" id="ARBA00023136"/>
    </source>
</evidence>
<feature type="non-terminal residue" evidence="8">
    <location>
        <position position="1"/>
    </location>
</feature>
<feature type="transmembrane region" description="Helical" evidence="7">
    <location>
        <begin position="22"/>
        <end position="44"/>
    </location>
</feature>
<evidence type="ECO:0000256" key="4">
    <source>
        <dbReference type="ARBA" id="ARBA00022989"/>
    </source>
</evidence>
<evidence type="ECO:0000256" key="2">
    <source>
        <dbReference type="ARBA" id="ARBA00007168"/>
    </source>
</evidence>
<gene>
    <name evidence="8" type="ORF">L798_07779</name>
</gene>
<name>A0A067R4F2_ZOONE</name>
<dbReference type="PANTHER" id="PTHR12385">
    <property type="entry name" value="CHOLINE TRANSPORTER-LIKE (SLC FAMILY 44)"/>
    <property type="match status" value="1"/>
</dbReference>
<comment type="function">
    <text evidence="7">Choline transporter.</text>
</comment>
<feature type="transmembrane region" description="Helical" evidence="7">
    <location>
        <begin position="435"/>
        <end position="459"/>
    </location>
</feature>
<evidence type="ECO:0000313" key="8">
    <source>
        <dbReference type="EMBL" id="KDR18085.1"/>
    </source>
</evidence>
<evidence type="ECO:0000256" key="7">
    <source>
        <dbReference type="RuleBase" id="RU368066"/>
    </source>
</evidence>
<keyword evidence="6" id="KW-0325">Glycoprotein</keyword>
<dbReference type="PANTHER" id="PTHR12385:SF14">
    <property type="entry name" value="CHOLINE TRANSPORTER-LIKE 2"/>
    <property type="match status" value="1"/>
</dbReference>
<feature type="transmembrane region" description="Helical" evidence="7">
    <location>
        <begin position="589"/>
        <end position="613"/>
    </location>
</feature>